<evidence type="ECO:0000256" key="4">
    <source>
        <dbReference type="ARBA" id="ARBA00022741"/>
    </source>
</evidence>
<dbReference type="InterPro" id="IPR036676">
    <property type="entry name" value="PurM-like_C_sf"/>
</dbReference>
<feature type="binding site" evidence="8">
    <location>
        <position position="522"/>
    </location>
    <ligand>
        <name>ATP</name>
        <dbReference type="ChEBI" id="CHEBI:30616"/>
    </ligand>
</feature>
<dbReference type="Pfam" id="PF00586">
    <property type="entry name" value="AIRS"/>
    <property type="match status" value="2"/>
</dbReference>
<feature type="domain" description="PurM-like N-terminal" evidence="9">
    <location>
        <begin position="73"/>
        <end position="188"/>
    </location>
</feature>
<dbReference type="SUPFAM" id="SSF56042">
    <property type="entry name" value="PurM C-terminal domain-like"/>
    <property type="match status" value="2"/>
</dbReference>
<organism evidence="12 13">
    <name type="scientific">Sphaerospermopsis torques-reginae ITEP-024</name>
    <dbReference type="NCBI Taxonomy" id="984208"/>
    <lineage>
        <taxon>Bacteria</taxon>
        <taxon>Bacillati</taxon>
        <taxon>Cyanobacteriota</taxon>
        <taxon>Cyanophyceae</taxon>
        <taxon>Nostocales</taxon>
        <taxon>Aphanizomenonaceae</taxon>
        <taxon>Sphaerospermopsis</taxon>
        <taxon>Sphaerospermopsis torques-reginae</taxon>
    </lineage>
</organism>
<feature type="binding site" evidence="8">
    <location>
        <position position="560"/>
    </location>
    <ligand>
        <name>Mg(2+)</name>
        <dbReference type="ChEBI" id="CHEBI:18420"/>
        <label>1</label>
    </ligand>
</feature>
<feature type="active site" evidence="8">
    <location>
        <position position="48"/>
    </location>
</feature>
<evidence type="ECO:0000256" key="8">
    <source>
        <dbReference type="HAMAP-Rule" id="MF_00420"/>
    </source>
</evidence>
<dbReference type="InterPro" id="IPR016188">
    <property type="entry name" value="PurM-like_N"/>
</dbReference>
<dbReference type="Proteomes" id="UP000826540">
    <property type="component" value="Chromosome"/>
</dbReference>
<dbReference type="PANTHER" id="PTHR43555">
    <property type="entry name" value="PHOSPHORIBOSYLFORMYLGLYCINAMIDINE SYNTHASE SUBUNIT PURL"/>
    <property type="match status" value="1"/>
</dbReference>
<feature type="domain" description="PurM-like N-terminal" evidence="9">
    <location>
        <begin position="453"/>
        <end position="589"/>
    </location>
</feature>
<feature type="binding site" evidence="8">
    <location>
        <begin position="311"/>
        <end position="313"/>
    </location>
    <ligand>
        <name>substrate</name>
    </ligand>
</feature>
<feature type="binding site" evidence="8">
    <location>
        <position position="239"/>
    </location>
    <ligand>
        <name>substrate</name>
    </ligand>
</feature>
<dbReference type="Gene3D" id="3.30.1330.10">
    <property type="entry name" value="PurM-like, N-terminal domain"/>
    <property type="match status" value="2"/>
</dbReference>
<comment type="subunit">
    <text evidence="8">Monomer. Part of the FGAM synthase complex composed of 1 PurL, 1 PurQ and 2 PurS subunits.</text>
</comment>
<feature type="active site" description="Proton acceptor" evidence="8">
    <location>
        <position position="94"/>
    </location>
</feature>
<feature type="binding site" evidence="8">
    <location>
        <position position="267"/>
    </location>
    <ligand>
        <name>Mg(2+)</name>
        <dbReference type="ChEBI" id="CHEBI:18420"/>
        <label>2</label>
    </ligand>
</feature>
<protein>
    <recommendedName>
        <fullName evidence="8">Phosphoribosylformylglycinamidine synthase subunit PurL</fullName>
        <shortName evidence="8">FGAM synthase</shortName>
        <ecNumber evidence="8">6.3.5.3</ecNumber>
    </recommendedName>
    <alternativeName>
        <fullName evidence="8">Formylglycinamide ribonucleotide amidotransferase subunit II</fullName>
        <shortName evidence="8">FGAR amidotransferase II</shortName>
        <shortName evidence="8">FGAR-AT II</shortName>
    </alternativeName>
    <alternativeName>
        <fullName evidence="8">Glutamine amidotransferase PurL</fullName>
    </alternativeName>
    <alternativeName>
        <fullName evidence="8">Phosphoribosylformylglycinamidine synthase subunit II</fullName>
    </alternativeName>
</protein>
<dbReference type="CDD" id="cd02204">
    <property type="entry name" value="PurL_repeat2"/>
    <property type="match status" value="1"/>
</dbReference>
<evidence type="ECO:0000256" key="1">
    <source>
        <dbReference type="ARBA" id="ARBA00022490"/>
    </source>
</evidence>
<feature type="binding site" evidence="8">
    <location>
        <begin position="93"/>
        <end position="96"/>
    </location>
    <ligand>
        <name>substrate</name>
    </ligand>
</feature>
<dbReference type="PANTHER" id="PTHR43555:SF1">
    <property type="entry name" value="PHOSPHORIBOSYLFORMYLGLYCINAMIDINE SYNTHASE SUBUNIT PURL"/>
    <property type="match status" value="1"/>
</dbReference>
<feature type="binding site" evidence="8">
    <location>
        <position position="51"/>
    </location>
    <ligand>
        <name>ATP</name>
        <dbReference type="ChEBI" id="CHEBI:30616"/>
    </ligand>
</feature>
<dbReference type="HAMAP" id="MF_00420">
    <property type="entry name" value="PurL_2"/>
    <property type="match status" value="1"/>
</dbReference>
<keyword evidence="6 8" id="KW-0067">ATP-binding</keyword>
<feature type="binding site" evidence="8">
    <location>
        <position position="559"/>
    </location>
    <ligand>
        <name>ATP</name>
        <dbReference type="ChEBI" id="CHEBI:30616"/>
    </ligand>
</feature>
<dbReference type="NCBIfam" id="NF002290">
    <property type="entry name" value="PRK01213.1"/>
    <property type="match status" value="1"/>
</dbReference>
<feature type="binding site" evidence="8">
    <location>
        <position position="116"/>
    </location>
    <ligand>
        <name>Mg(2+)</name>
        <dbReference type="ChEBI" id="CHEBI:18420"/>
        <label>2</label>
    </ligand>
</feature>
<evidence type="ECO:0000256" key="3">
    <source>
        <dbReference type="ARBA" id="ARBA00022723"/>
    </source>
</evidence>
<dbReference type="InterPro" id="IPR010918">
    <property type="entry name" value="PurM-like_C_dom"/>
</dbReference>
<feature type="binding site" evidence="8">
    <location>
        <position position="90"/>
    </location>
    <ligand>
        <name>ATP</name>
        <dbReference type="ChEBI" id="CHEBI:30616"/>
    </ligand>
</feature>
<reference evidence="12 13" key="1">
    <citation type="journal article" date="2022" name="J. Am. Chem. Soc.">
        <title>Biosynthesis of Guanitoxin Enables Global Environmental Detection in Freshwater Cyanobacteria.</title>
        <authorList>
            <person name="Lima S.T."/>
            <person name="Fallon T.R."/>
            <person name="Cordoza J.L."/>
            <person name="Chekan J.R."/>
            <person name="Delbaje E."/>
            <person name="Hopiavuori A.R."/>
            <person name="Alvarenga D.O."/>
            <person name="Wood S.M."/>
            <person name="Luhavaya H."/>
            <person name="Baumgartner J.T."/>
            <person name="Dorr F.A."/>
            <person name="Etchegaray A."/>
            <person name="Pinto E."/>
            <person name="McKinnie S.M.K."/>
            <person name="Fiore M.F."/>
            <person name="Moore B.S."/>
        </authorList>
    </citation>
    <scope>NUCLEOTIDE SEQUENCE [LARGE SCALE GENOMIC DNA]</scope>
    <source>
        <strain evidence="12 13">ITEP-024</strain>
    </source>
</reference>
<comment type="function">
    <text evidence="8">Part of the phosphoribosylformylglycinamidine synthase complex involved in the purines biosynthetic pathway. Catalyzes the ATP-dependent conversion of formylglycinamide ribonucleotide (FGAR) and glutamine to yield formylglycinamidine ribonucleotide (FGAM) and glutamate. The FGAM synthase complex is composed of three subunits. PurQ produces an ammonia molecule by converting glutamine to glutamate. PurL transfers the ammonia molecule to FGAR to form FGAM in an ATP-dependent manner. PurS interacts with PurQ and PurL and is thought to assist in the transfer of the ammonia molecule from PurQ to PurL.</text>
</comment>
<evidence type="ECO:0000259" key="11">
    <source>
        <dbReference type="Pfam" id="PF18072"/>
    </source>
</evidence>
<name>A0ABX8X2T3_9CYAN</name>
<evidence type="ECO:0000259" key="9">
    <source>
        <dbReference type="Pfam" id="PF00586"/>
    </source>
</evidence>
<keyword evidence="13" id="KW-1185">Reference proteome</keyword>
<proteinExistence type="inferred from homology"/>
<dbReference type="Gene3D" id="3.90.650.10">
    <property type="entry name" value="PurM-like C-terminal domain"/>
    <property type="match status" value="2"/>
</dbReference>
<evidence type="ECO:0000313" key="13">
    <source>
        <dbReference type="Proteomes" id="UP000826540"/>
    </source>
</evidence>
<dbReference type="EC" id="6.3.5.3" evidence="8"/>
<keyword evidence="5 8" id="KW-0658">Purine biosynthesis</keyword>
<accession>A0ABX8X2T3</accession>
<dbReference type="InterPro" id="IPR010074">
    <property type="entry name" value="PRibForGlyAmidine_synth_PurL"/>
</dbReference>
<evidence type="ECO:0000256" key="7">
    <source>
        <dbReference type="ARBA" id="ARBA00022842"/>
    </source>
</evidence>
<dbReference type="InterPro" id="IPR041609">
    <property type="entry name" value="PurL_linker"/>
</dbReference>
<feature type="binding site" evidence="8">
    <location>
        <position position="115"/>
    </location>
    <ligand>
        <name>substrate</name>
    </ligand>
</feature>
<keyword evidence="3 8" id="KW-0479">Metal-binding</keyword>
<dbReference type="RefSeq" id="WP_220610836.1">
    <property type="nucleotide sequence ID" value="NZ_CP080598.1"/>
</dbReference>
<dbReference type="Pfam" id="PF02769">
    <property type="entry name" value="AIRS_C"/>
    <property type="match status" value="2"/>
</dbReference>
<comment type="catalytic activity">
    <reaction evidence="8">
        <text>N(2)-formyl-N(1)-(5-phospho-beta-D-ribosyl)glycinamide + L-glutamine + ATP + H2O = 2-formamido-N(1)-(5-O-phospho-beta-D-ribosyl)acetamidine + L-glutamate + ADP + phosphate + H(+)</text>
        <dbReference type="Rhea" id="RHEA:17129"/>
        <dbReference type="ChEBI" id="CHEBI:15377"/>
        <dbReference type="ChEBI" id="CHEBI:15378"/>
        <dbReference type="ChEBI" id="CHEBI:29985"/>
        <dbReference type="ChEBI" id="CHEBI:30616"/>
        <dbReference type="ChEBI" id="CHEBI:43474"/>
        <dbReference type="ChEBI" id="CHEBI:58359"/>
        <dbReference type="ChEBI" id="CHEBI:147286"/>
        <dbReference type="ChEBI" id="CHEBI:147287"/>
        <dbReference type="ChEBI" id="CHEBI:456216"/>
        <dbReference type="EC" id="6.3.5.3"/>
    </reaction>
</comment>
<comment type="pathway">
    <text evidence="8">Purine metabolism; IMP biosynthesis via de novo pathway; 5-amino-1-(5-phospho-D-ribosyl)imidazole from N(2)-formyl-N(1)-(5-phospho-D-ribosyl)glycinamide: step 1/2.</text>
</comment>
<evidence type="ECO:0000313" key="12">
    <source>
        <dbReference type="EMBL" id="QYX33008.1"/>
    </source>
</evidence>
<dbReference type="GO" id="GO:0004642">
    <property type="term" value="F:phosphoribosylformylglycinamidine synthase activity"/>
    <property type="evidence" value="ECO:0007669"/>
    <property type="project" value="UniProtKB-EC"/>
</dbReference>
<feature type="domain" description="PurM-like C-terminal" evidence="10">
    <location>
        <begin position="603"/>
        <end position="759"/>
    </location>
</feature>
<gene>
    <name evidence="8 12" type="primary">purL</name>
    <name evidence="12" type="ORF">K2F26_06615</name>
</gene>
<dbReference type="Pfam" id="PF18072">
    <property type="entry name" value="FGAR-AT_linker"/>
    <property type="match status" value="1"/>
</dbReference>
<comment type="subcellular location">
    <subcellularLocation>
        <location evidence="8">Cytoplasm</location>
    </subcellularLocation>
</comment>
<feature type="domain" description="Phosphoribosylformylglycinamidine synthase linker" evidence="11">
    <location>
        <begin position="17"/>
        <end position="52"/>
    </location>
</feature>
<dbReference type="SUPFAM" id="SSF55326">
    <property type="entry name" value="PurM N-terminal domain-like"/>
    <property type="match status" value="2"/>
</dbReference>
<evidence type="ECO:0000259" key="10">
    <source>
        <dbReference type="Pfam" id="PF02769"/>
    </source>
</evidence>
<evidence type="ECO:0000256" key="6">
    <source>
        <dbReference type="ARBA" id="ARBA00022840"/>
    </source>
</evidence>
<keyword evidence="7 8" id="KW-0460">Magnesium</keyword>
<dbReference type="CDD" id="cd02203">
    <property type="entry name" value="PurL_repeat1"/>
    <property type="match status" value="1"/>
</dbReference>
<evidence type="ECO:0000256" key="2">
    <source>
        <dbReference type="ARBA" id="ARBA00022598"/>
    </source>
</evidence>
<dbReference type="PIRSF" id="PIRSF001587">
    <property type="entry name" value="FGAM_synthase_II"/>
    <property type="match status" value="1"/>
</dbReference>
<dbReference type="EMBL" id="CP080598">
    <property type="protein sequence ID" value="QYX33008.1"/>
    <property type="molecule type" value="Genomic_DNA"/>
</dbReference>
<dbReference type="InterPro" id="IPR036921">
    <property type="entry name" value="PurM-like_N_sf"/>
</dbReference>
<keyword evidence="1 8" id="KW-0963">Cytoplasm</keyword>
<sequence>MTTESPFSPQEIASEGIKPQEYTEIVRRLGRHPNKAELGMFGVMWSEHCCYKNSRPLLKQFPTTGPRILVGPGENAGVVDLGDGLQLAFKIESHNHPSAVEPFQGAATGVGGILRDIFTMGARPIALLNSLRFGSLDDPKTQRLFNGVVAGISHYGNCVGVPTVGGEVYFDPAYSGNPLVNVMALGLMETPEIVKSGASGIGNPVLYVGSTTGRDGMGGASFASAELTDESMDNRPAVQVGDPFLEKSLIEACLEAFKTGAVVAAQDMGAAGITCSTSEMAAKGGVGIEFDLDKVPAREYGMIPYEYLLSESQERMLFVAEKGREQELIDIFHRWGLQAVVAGTVIAEPMVRILFKGEVAAEIPADALAENTPLYERELLAEPPEYAKAAWAWSVDSLPSCDITGITVNGKLQSWQDVLLTLLDTPTIASKSWVYRQYDHQVQNNTVLLPGGADAAVVRLRPLEANPNLKSKIQNLKSGVAATVDCNSRYVYLDPYEGAKAVVAEAARNLSCVGAEPLAVTDNLNFGSPEKPIGYWQLASACKGLSEGCQELGTPVTGGNVSLYNETFDSQGNTQPIYPTPVVGMVGLIEDLDKICGQGWKNPGDVIYLLGLPIQSKIVRLSEVEVQNLKSKIELGASEYLATIHNTIAGKPPRVNFDLERKVQSVCRYGIRSGWVNSAHDTAEGGLIVALAECCLSGKLGAELNLGISVNSDFRFDEVLFGEGGARILVSVSVENQEIWESYLQEHLGENWQKLGIVANLETGLTVTTADNQEVIKVSIEDMSNVYDQAIAQRLALYANT</sequence>
<keyword evidence="4 8" id="KW-0547">Nucleotide-binding</keyword>
<comment type="similarity">
    <text evidence="8">Belongs to the FGAMS family.</text>
</comment>
<comment type="caution">
    <text evidence="8">Lacks conserved residue(s) required for the propagation of feature annotation.</text>
</comment>
<keyword evidence="2 8" id="KW-0436">Ligase</keyword>
<feature type="domain" description="PurM-like C-terminal" evidence="10">
    <location>
        <begin position="201"/>
        <end position="353"/>
    </location>
</feature>
<feature type="binding site" evidence="8">
    <location>
        <position position="562"/>
    </location>
    <ligand>
        <name>substrate</name>
    </ligand>
</feature>
<feature type="binding site" evidence="8">
    <location>
        <position position="92"/>
    </location>
    <ligand>
        <name>Mg(2+)</name>
        <dbReference type="ChEBI" id="CHEBI:18420"/>
        <label>1</label>
    </ligand>
</feature>
<dbReference type="NCBIfam" id="TIGR01736">
    <property type="entry name" value="FGAM_synth_II"/>
    <property type="match status" value="1"/>
</dbReference>
<evidence type="ECO:0000256" key="5">
    <source>
        <dbReference type="ARBA" id="ARBA00022755"/>
    </source>
</evidence>